<dbReference type="SUPFAM" id="SSF48179">
    <property type="entry name" value="6-phosphogluconate dehydrogenase C-terminal domain-like"/>
    <property type="match status" value="1"/>
</dbReference>
<evidence type="ECO:0000256" key="6">
    <source>
        <dbReference type="ARBA" id="ARBA00047473"/>
    </source>
</evidence>
<feature type="domain" description="UDP-glucose/GDP-mannose dehydrogenase C-terminal" evidence="12">
    <location>
        <begin position="342"/>
        <end position="481"/>
    </location>
</feature>
<dbReference type="GO" id="GO:0006065">
    <property type="term" value="P:UDP-glucuronate biosynthetic process"/>
    <property type="evidence" value="ECO:0007669"/>
    <property type="project" value="UniProtKB-UniPathway"/>
</dbReference>
<dbReference type="Pfam" id="PF00984">
    <property type="entry name" value="UDPG_MGDP_dh"/>
    <property type="match status" value="1"/>
</dbReference>
<dbReference type="GO" id="GO:0006024">
    <property type="term" value="P:glycosaminoglycan biosynthetic process"/>
    <property type="evidence" value="ECO:0007669"/>
    <property type="project" value="TreeGrafter"/>
</dbReference>
<dbReference type="InterPro" id="IPR001732">
    <property type="entry name" value="UDP-Glc/GDP-Man_DH_N"/>
</dbReference>
<feature type="binding site" evidence="10">
    <location>
        <position position="101"/>
    </location>
    <ligand>
        <name>NAD(+)</name>
        <dbReference type="ChEBI" id="CHEBI:57540"/>
    </ligand>
</feature>
<keyword evidence="4 7" id="KW-0560">Oxidoreductase</keyword>
<protein>
    <recommendedName>
        <fullName evidence="3 7">UDP-glucose 6-dehydrogenase</fullName>
        <ecNumber evidence="3 7">1.1.1.22</ecNumber>
    </recommendedName>
</protein>
<dbReference type="FunFam" id="3.40.50.720:FF:000032">
    <property type="entry name" value="UDP-glucose 6-dehydrogenase"/>
    <property type="match status" value="1"/>
</dbReference>
<dbReference type="VEuPathDB" id="FungiDB:ASPWEDRAFT_24041"/>
<dbReference type="PIRSF" id="PIRSF000124">
    <property type="entry name" value="UDPglc_GDPman_dh"/>
    <property type="match status" value="1"/>
</dbReference>
<dbReference type="SUPFAM" id="SSF51735">
    <property type="entry name" value="NAD(P)-binding Rossmann-fold domains"/>
    <property type="match status" value="1"/>
</dbReference>
<evidence type="ECO:0000256" key="11">
    <source>
        <dbReference type="SAM" id="MobiDB-lite"/>
    </source>
</evidence>
<dbReference type="Pfam" id="PF03720">
    <property type="entry name" value="UDPG_MGDP_dh_C"/>
    <property type="match status" value="1"/>
</dbReference>
<dbReference type="FunFam" id="1.20.5.100:FF:000001">
    <property type="entry name" value="UDP-glucose 6-dehydrogenase"/>
    <property type="match status" value="1"/>
</dbReference>
<dbReference type="GO" id="GO:0051287">
    <property type="term" value="F:NAD binding"/>
    <property type="evidence" value="ECO:0007669"/>
    <property type="project" value="InterPro"/>
</dbReference>
<feature type="binding site" evidence="9">
    <location>
        <position position="230"/>
    </location>
    <ligand>
        <name>substrate</name>
    </ligand>
</feature>
<feature type="binding site" evidence="10">
    <location>
        <position position="34"/>
    </location>
    <ligand>
        <name>NAD(+)</name>
        <dbReference type="ChEBI" id="CHEBI:57540"/>
    </ligand>
</feature>
<feature type="region of interest" description="Disordered" evidence="11">
    <location>
        <begin position="429"/>
        <end position="457"/>
    </location>
</feature>
<name>A0A1L9RT86_ASPWE</name>
<dbReference type="OrthoDB" id="5059218at2759"/>
<comment type="similarity">
    <text evidence="2 7">Belongs to the UDP-glucose/GDP-mannose dehydrogenase family.</text>
</comment>
<dbReference type="InterPro" id="IPR036291">
    <property type="entry name" value="NAD(P)-bd_dom_sf"/>
</dbReference>
<feature type="binding site" evidence="10">
    <location>
        <position position="141"/>
    </location>
    <ligand>
        <name>NAD(+)</name>
        <dbReference type="ChEBI" id="CHEBI:57540"/>
    </ligand>
</feature>
<feature type="binding site" evidence="10">
    <location>
        <position position="289"/>
    </location>
    <ligand>
        <name>NAD(+)</name>
        <dbReference type="ChEBI" id="CHEBI:57540"/>
    </ligand>
</feature>
<dbReference type="GO" id="GO:0005634">
    <property type="term" value="C:nucleus"/>
    <property type="evidence" value="ECO:0007669"/>
    <property type="project" value="TreeGrafter"/>
</dbReference>
<dbReference type="PIRSF" id="PIRSF500134">
    <property type="entry name" value="UDPglc_DH_bac"/>
    <property type="match status" value="1"/>
</dbReference>
<evidence type="ECO:0000313" key="14">
    <source>
        <dbReference type="Proteomes" id="UP000184383"/>
    </source>
</evidence>
<dbReference type="UniPathway" id="UPA00038">
    <property type="reaction ID" value="UER00491"/>
</dbReference>
<keyword evidence="14" id="KW-1185">Reference proteome</keyword>
<evidence type="ECO:0000259" key="12">
    <source>
        <dbReference type="SMART" id="SM00984"/>
    </source>
</evidence>
<feature type="binding site" evidence="9">
    <location>
        <position position="283"/>
    </location>
    <ligand>
        <name>substrate</name>
    </ligand>
</feature>
<evidence type="ECO:0000256" key="8">
    <source>
        <dbReference type="PIRSR" id="PIRSR500134-1"/>
    </source>
</evidence>
<accession>A0A1L9RT86</accession>
<dbReference type="EC" id="1.1.1.22" evidence="3 7"/>
<feature type="binding site" evidence="9">
    <location>
        <position position="349"/>
    </location>
    <ligand>
        <name>substrate</name>
    </ligand>
</feature>
<proteinExistence type="inferred from homology"/>
<evidence type="ECO:0000256" key="9">
    <source>
        <dbReference type="PIRSR" id="PIRSR500134-2"/>
    </source>
</evidence>
<sequence length="501" mass="54680">MIRKVVCIGAGFVGGPLGSVIAYKCPDVQVTIVDKNKARVDAWNSDCLPMFEPGLEDLISSIRRRPQEPLGNDANACNLTFSIDVENAIEEADLIMLCIDTPTKRFGIGQGKALDLTNIQAAVRTIARVSKTDKIVVEKSTVPCGTADKIRDLLYSTSQNDCRFEVLSNPEFLSEGTTIKDLLHPSRVLIGHQQTPSATKAAEELASIYERWTPSNLIVTMDQWSSELSKLGANAMLAQRLSSINSLSAICEAVGADINSVSESCGLDPRIGNQMLRSTLGWGGGCFEKDVLCLVYLAESLGLTEVANYWAAVVEMNNYQKSRFFMRIVDCMHGCVGAKSIAILGFSFKKNTSDSKCSAAIPLAQNLITEGATVSVYDPMVQADRVVADVNPSNPSALRVCTTAYEACEGADAIVIATDWDEFQTPMSNGDIQMSDTKRNTEDFQSPPPTPDGEKHLDWSRIMSGMQEPKFIFDGRNMLDGHYLKRLGARYHRIGSRSTSS</sequence>
<dbReference type="NCBIfam" id="TIGR03026">
    <property type="entry name" value="NDP-sugDHase"/>
    <property type="match status" value="1"/>
</dbReference>
<dbReference type="Pfam" id="PF03721">
    <property type="entry name" value="UDPG_MGDP_dh_N"/>
    <property type="match status" value="1"/>
</dbReference>
<dbReference type="InterPro" id="IPR028357">
    <property type="entry name" value="UDPglc_DH_bac"/>
</dbReference>
<dbReference type="Proteomes" id="UP000184383">
    <property type="component" value="Unassembled WGS sequence"/>
</dbReference>
<dbReference type="InterPro" id="IPR008927">
    <property type="entry name" value="6-PGluconate_DH-like_C_sf"/>
</dbReference>
<dbReference type="RefSeq" id="XP_040691744.1">
    <property type="nucleotide sequence ID" value="XM_040832557.1"/>
</dbReference>
<dbReference type="SMART" id="SM00984">
    <property type="entry name" value="UDPG_MGDP_dh_C"/>
    <property type="match status" value="1"/>
</dbReference>
<feature type="binding site" evidence="9">
    <location>
        <begin position="172"/>
        <end position="175"/>
    </location>
    <ligand>
        <name>substrate</name>
    </ligand>
</feature>
<dbReference type="InterPro" id="IPR017476">
    <property type="entry name" value="UDP-Glc/GDP-Man"/>
</dbReference>
<dbReference type="InterPro" id="IPR036220">
    <property type="entry name" value="UDP-Glc/GDP-Man_DH_C_sf"/>
</dbReference>
<evidence type="ECO:0000256" key="10">
    <source>
        <dbReference type="PIRSR" id="PIRSR500134-3"/>
    </source>
</evidence>
<comment type="pathway">
    <text evidence="1">Nucleotide-sugar biosynthesis; UDP-alpha-D-glucuronate biosynthesis; UDP-alpha-D-glucuronate from UDP-alpha-D-glucose: step 1/1.</text>
</comment>
<reference evidence="14" key="1">
    <citation type="journal article" date="2017" name="Genome Biol.">
        <title>Comparative genomics reveals high biological diversity and specific adaptations in the industrially and medically important fungal genus Aspergillus.</title>
        <authorList>
            <person name="de Vries R.P."/>
            <person name="Riley R."/>
            <person name="Wiebenga A."/>
            <person name="Aguilar-Osorio G."/>
            <person name="Amillis S."/>
            <person name="Uchima C.A."/>
            <person name="Anderluh G."/>
            <person name="Asadollahi M."/>
            <person name="Askin M."/>
            <person name="Barry K."/>
            <person name="Battaglia E."/>
            <person name="Bayram O."/>
            <person name="Benocci T."/>
            <person name="Braus-Stromeyer S.A."/>
            <person name="Caldana C."/>
            <person name="Canovas D."/>
            <person name="Cerqueira G.C."/>
            <person name="Chen F."/>
            <person name="Chen W."/>
            <person name="Choi C."/>
            <person name="Clum A."/>
            <person name="Dos Santos R.A."/>
            <person name="Damasio A.R."/>
            <person name="Diallinas G."/>
            <person name="Emri T."/>
            <person name="Fekete E."/>
            <person name="Flipphi M."/>
            <person name="Freyberg S."/>
            <person name="Gallo A."/>
            <person name="Gournas C."/>
            <person name="Habgood R."/>
            <person name="Hainaut M."/>
            <person name="Harispe M.L."/>
            <person name="Henrissat B."/>
            <person name="Hilden K.S."/>
            <person name="Hope R."/>
            <person name="Hossain A."/>
            <person name="Karabika E."/>
            <person name="Karaffa L."/>
            <person name="Karanyi Z."/>
            <person name="Krasevec N."/>
            <person name="Kuo A."/>
            <person name="Kusch H."/>
            <person name="LaButti K."/>
            <person name="Lagendijk E.L."/>
            <person name="Lapidus A."/>
            <person name="Levasseur A."/>
            <person name="Lindquist E."/>
            <person name="Lipzen A."/>
            <person name="Logrieco A.F."/>
            <person name="MacCabe A."/>
            <person name="Maekelae M.R."/>
            <person name="Malavazi I."/>
            <person name="Melin P."/>
            <person name="Meyer V."/>
            <person name="Mielnichuk N."/>
            <person name="Miskei M."/>
            <person name="Molnar A.P."/>
            <person name="Mule G."/>
            <person name="Ngan C.Y."/>
            <person name="Orejas M."/>
            <person name="Orosz E."/>
            <person name="Ouedraogo J.P."/>
            <person name="Overkamp K.M."/>
            <person name="Park H.-S."/>
            <person name="Perrone G."/>
            <person name="Piumi F."/>
            <person name="Punt P.J."/>
            <person name="Ram A.F."/>
            <person name="Ramon A."/>
            <person name="Rauscher S."/>
            <person name="Record E."/>
            <person name="Riano-Pachon D.M."/>
            <person name="Robert V."/>
            <person name="Roehrig J."/>
            <person name="Ruller R."/>
            <person name="Salamov A."/>
            <person name="Salih N.S."/>
            <person name="Samson R.A."/>
            <person name="Sandor E."/>
            <person name="Sanguinetti M."/>
            <person name="Schuetze T."/>
            <person name="Sepcic K."/>
            <person name="Shelest E."/>
            <person name="Sherlock G."/>
            <person name="Sophianopoulou V."/>
            <person name="Squina F.M."/>
            <person name="Sun H."/>
            <person name="Susca A."/>
            <person name="Todd R.B."/>
            <person name="Tsang A."/>
            <person name="Unkles S.E."/>
            <person name="van de Wiele N."/>
            <person name="van Rossen-Uffink D."/>
            <person name="Oliveira J.V."/>
            <person name="Vesth T.C."/>
            <person name="Visser J."/>
            <person name="Yu J.-H."/>
            <person name="Zhou M."/>
            <person name="Andersen M.R."/>
            <person name="Archer D.B."/>
            <person name="Baker S.E."/>
            <person name="Benoit I."/>
            <person name="Brakhage A.A."/>
            <person name="Braus G.H."/>
            <person name="Fischer R."/>
            <person name="Frisvad J.C."/>
            <person name="Goldman G.H."/>
            <person name="Houbraken J."/>
            <person name="Oakley B."/>
            <person name="Pocsi I."/>
            <person name="Scazzocchio C."/>
            <person name="Seiboth B."/>
            <person name="vanKuyk P.A."/>
            <person name="Wortman J."/>
            <person name="Dyer P.S."/>
            <person name="Grigoriev I.V."/>
        </authorList>
    </citation>
    <scope>NUCLEOTIDE SEQUENCE [LARGE SCALE GENOMIC DNA]</scope>
    <source>
        <strain evidence="14">DTO 134E9</strain>
    </source>
</reference>
<dbReference type="SUPFAM" id="SSF52413">
    <property type="entry name" value="UDP-glucose/GDP-mannose dehydrogenase C-terminal domain"/>
    <property type="match status" value="1"/>
</dbReference>
<dbReference type="InterPro" id="IPR028356">
    <property type="entry name" value="UDPglc_DH_euk"/>
</dbReference>
<feature type="binding site" evidence="10">
    <location>
        <position position="39"/>
    </location>
    <ligand>
        <name>NAD(+)</name>
        <dbReference type="ChEBI" id="CHEBI:57540"/>
    </ligand>
</feature>
<evidence type="ECO:0000313" key="13">
    <source>
        <dbReference type="EMBL" id="OJJ38068.1"/>
    </source>
</evidence>
<dbReference type="InterPro" id="IPR014027">
    <property type="entry name" value="UDP-Glc/GDP-Man_DH_C"/>
</dbReference>
<evidence type="ECO:0000256" key="2">
    <source>
        <dbReference type="ARBA" id="ARBA00006601"/>
    </source>
</evidence>
<feature type="active site" description="Nucleophile" evidence="8">
    <location>
        <position position="286"/>
    </location>
</feature>
<gene>
    <name evidence="13" type="ORF">ASPWEDRAFT_24041</name>
</gene>
<dbReference type="STRING" id="1073089.A0A1L9RT86"/>
<dbReference type="PANTHER" id="PTHR11374">
    <property type="entry name" value="UDP-GLUCOSE DEHYDROGENASE/UDP-MANNAC DEHYDROGENASE"/>
    <property type="match status" value="1"/>
</dbReference>
<dbReference type="InterPro" id="IPR014026">
    <property type="entry name" value="UDP-Glc/GDP-Man_DH_dimer"/>
</dbReference>
<evidence type="ECO:0000256" key="1">
    <source>
        <dbReference type="ARBA" id="ARBA00004701"/>
    </source>
</evidence>
<dbReference type="Gene3D" id="3.40.50.720">
    <property type="entry name" value="NAD(P)-binding Rossmann-like Domain"/>
    <property type="match status" value="2"/>
</dbReference>
<keyword evidence="5 7" id="KW-0520">NAD</keyword>
<dbReference type="GO" id="GO:0000271">
    <property type="term" value="P:polysaccharide biosynthetic process"/>
    <property type="evidence" value="ECO:0007669"/>
    <property type="project" value="InterPro"/>
</dbReference>
<evidence type="ECO:0000256" key="4">
    <source>
        <dbReference type="ARBA" id="ARBA00023002"/>
    </source>
</evidence>
<dbReference type="AlphaFoldDB" id="A0A1L9RT86"/>
<feature type="binding site" evidence="10">
    <location>
        <position position="175"/>
    </location>
    <ligand>
        <name>NAD(+)</name>
        <dbReference type="ChEBI" id="CHEBI:57540"/>
    </ligand>
</feature>
<dbReference type="EMBL" id="KV878210">
    <property type="protein sequence ID" value="OJJ38068.1"/>
    <property type="molecule type" value="Genomic_DNA"/>
</dbReference>
<evidence type="ECO:0000256" key="5">
    <source>
        <dbReference type="ARBA" id="ARBA00023027"/>
    </source>
</evidence>
<evidence type="ECO:0000256" key="7">
    <source>
        <dbReference type="PIRNR" id="PIRNR000124"/>
    </source>
</evidence>
<comment type="catalytic activity">
    <reaction evidence="6 7">
        <text>UDP-alpha-D-glucose + 2 NAD(+) + H2O = UDP-alpha-D-glucuronate + 2 NADH + 3 H(+)</text>
        <dbReference type="Rhea" id="RHEA:23596"/>
        <dbReference type="ChEBI" id="CHEBI:15377"/>
        <dbReference type="ChEBI" id="CHEBI:15378"/>
        <dbReference type="ChEBI" id="CHEBI:57540"/>
        <dbReference type="ChEBI" id="CHEBI:57945"/>
        <dbReference type="ChEBI" id="CHEBI:58052"/>
        <dbReference type="ChEBI" id="CHEBI:58885"/>
        <dbReference type="EC" id="1.1.1.22"/>
    </reaction>
</comment>
<evidence type="ECO:0000256" key="3">
    <source>
        <dbReference type="ARBA" id="ARBA00012954"/>
    </source>
</evidence>
<dbReference type="GeneID" id="63748405"/>
<dbReference type="GO" id="GO:0003979">
    <property type="term" value="F:UDP-glucose 6-dehydrogenase activity"/>
    <property type="evidence" value="ECO:0007669"/>
    <property type="project" value="UniProtKB-EC"/>
</dbReference>
<dbReference type="Gene3D" id="1.20.5.100">
    <property type="entry name" value="Cytochrome c1, transmembrane anchor, C-terminal"/>
    <property type="match status" value="1"/>
</dbReference>
<dbReference type="PANTHER" id="PTHR11374:SF3">
    <property type="entry name" value="UDP-GLUCOSE 6-DEHYDROGENASE"/>
    <property type="match status" value="1"/>
</dbReference>
<organism evidence="13 14">
    <name type="scientific">Aspergillus wentii DTO 134E9</name>
    <dbReference type="NCBI Taxonomy" id="1073089"/>
    <lineage>
        <taxon>Eukaryota</taxon>
        <taxon>Fungi</taxon>
        <taxon>Dikarya</taxon>
        <taxon>Ascomycota</taxon>
        <taxon>Pezizomycotina</taxon>
        <taxon>Eurotiomycetes</taxon>
        <taxon>Eurotiomycetidae</taxon>
        <taxon>Eurotiales</taxon>
        <taxon>Aspergillaceae</taxon>
        <taxon>Aspergillus</taxon>
        <taxon>Aspergillus subgen. Cremei</taxon>
    </lineage>
</organism>